<proteinExistence type="predicted"/>
<accession>A0A8H7IAM2</accession>
<evidence type="ECO:0000256" key="2">
    <source>
        <dbReference type="ARBA" id="ARBA00022491"/>
    </source>
</evidence>
<dbReference type="PROSITE" id="PS50011">
    <property type="entry name" value="PROTEIN_KINASE_DOM"/>
    <property type="match status" value="1"/>
</dbReference>
<dbReference type="Pfam" id="PF00069">
    <property type="entry name" value="Pkinase"/>
    <property type="match status" value="1"/>
</dbReference>
<dbReference type="GO" id="GO:0070822">
    <property type="term" value="C:Sin3-type complex"/>
    <property type="evidence" value="ECO:0007669"/>
    <property type="project" value="TreeGrafter"/>
</dbReference>
<evidence type="ECO:0000313" key="8">
    <source>
        <dbReference type="Proteomes" id="UP000614334"/>
    </source>
</evidence>
<dbReference type="AlphaFoldDB" id="A0A8H7IAM2"/>
<name>A0A8H7IAM2_9AGAM</name>
<evidence type="ECO:0000256" key="4">
    <source>
        <dbReference type="PROSITE-ProRule" id="PRU00810"/>
    </source>
</evidence>
<dbReference type="EMBL" id="JACYCF010000012">
    <property type="protein sequence ID" value="KAF8753715.1"/>
    <property type="molecule type" value="Genomic_DNA"/>
</dbReference>
<organism evidence="7 8">
    <name type="scientific">Rhizoctonia solani</name>
    <dbReference type="NCBI Taxonomy" id="456999"/>
    <lineage>
        <taxon>Eukaryota</taxon>
        <taxon>Fungi</taxon>
        <taxon>Dikarya</taxon>
        <taxon>Basidiomycota</taxon>
        <taxon>Agaricomycotina</taxon>
        <taxon>Agaricomycetes</taxon>
        <taxon>Cantharellales</taxon>
        <taxon>Ceratobasidiaceae</taxon>
        <taxon>Rhizoctonia</taxon>
    </lineage>
</organism>
<dbReference type="SUPFAM" id="SSF56112">
    <property type="entry name" value="Protein kinase-like (PK-like)"/>
    <property type="match status" value="1"/>
</dbReference>
<reference evidence="7" key="1">
    <citation type="submission" date="2020-09" db="EMBL/GenBank/DDBJ databases">
        <title>Comparative genome analyses of four rice-infecting Rhizoctonia solani isolates reveal extensive enrichment of homogalacturonan modification genes.</title>
        <authorList>
            <person name="Lee D.-Y."/>
            <person name="Jeon J."/>
            <person name="Kim K.-T."/>
            <person name="Cheong K."/>
            <person name="Song H."/>
            <person name="Choi G."/>
            <person name="Ko J."/>
            <person name="Opiyo S.O."/>
            <person name="Zuo S."/>
            <person name="Madhav S."/>
            <person name="Lee Y.-H."/>
            <person name="Wang G.-L."/>
        </authorList>
    </citation>
    <scope>NUCLEOTIDE SEQUENCE</scope>
    <source>
        <strain evidence="7">AG1-IA B2</strain>
    </source>
</reference>
<keyword evidence="2" id="KW-0678">Repressor</keyword>
<dbReference type="InterPro" id="IPR003822">
    <property type="entry name" value="PAH"/>
</dbReference>
<evidence type="ECO:0000259" key="6">
    <source>
        <dbReference type="PROSITE" id="PS50011"/>
    </source>
</evidence>
<dbReference type="SUPFAM" id="SSF47762">
    <property type="entry name" value="PAH2 domain"/>
    <property type="match status" value="2"/>
</dbReference>
<dbReference type="GO" id="GO:0004672">
    <property type="term" value="F:protein kinase activity"/>
    <property type="evidence" value="ECO:0007669"/>
    <property type="project" value="InterPro"/>
</dbReference>
<dbReference type="GO" id="GO:0005524">
    <property type="term" value="F:ATP binding"/>
    <property type="evidence" value="ECO:0007669"/>
    <property type="project" value="InterPro"/>
</dbReference>
<dbReference type="FunFam" id="1.20.1160.11:FF:000001">
    <property type="entry name" value="Paired amphipathic helix protein Sin3"/>
    <property type="match status" value="1"/>
</dbReference>
<keyword evidence="3 4" id="KW-0539">Nucleus</keyword>
<dbReference type="PANTHER" id="PTHR12346:SF0">
    <property type="entry name" value="SIN3A, ISOFORM G"/>
    <property type="match status" value="1"/>
</dbReference>
<dbReference type="Proteomes" id="UP000614334">
    <property type="component" value="Unassembled WGS sequence"/>
</dbReference>
<dbReference type="Gene3D" id="1.20.1160.11">
    <property type="entry name" value="Paired amphipathic helix"/>
    <property type="match status" value="2"/>
</dbReference>
<evidence type="ECO:0000256" key="5">
    <source>
        <dbReference type="SAM" id="MobiDB-lite"/>
    </source>
</evidence>
<dbReference type="GO" id="GO:0003714">
    <property type="term" value="F:transcription corepressor activity"/>
    <property type="evidence" value="ECO:0007669"/>
    <property type="project" value="InterPro"/>
</dbReference>
<sequence>MTGAASSAPIELVSMDIDAIEPPPSHSPSWSTLPRDVPAPPSSEARALNAKDPLSYLEMIKFKFQDKPDVYQHFLDVMMDFKSQAIDTPGVIDRVSSLFNGHTALIQGFNTFLLEITISTALSTSTATALLRCELREQDQAALRLGPDTYKQFLEILQTYQKEQRPIAEVYQQVNVLFNNQRDLLEDFQYFLPDHGGNGGSVPGQSAGNSGALFGMVAQIHAAESNRISTQSGSTKRKGVGDDEPDSLRFKRARADSGTQLQMLQYLEGRGCRDLGPSIIPDQFSQCRVAEGAFGDVYKRRLNDGTNVAIKALRYALVKEDGGAKRAMMEIYYWSKLNHKNVSKLLGITMLEERLAMVSEWMENGTLNQYLKKNPTINRYELCLQVTDGLIYLHGKDMYNILISLDGIPKLTDFDLSIRANASLVFSPNNHAGAGTLRWMAPEIARGQDKSKQSDVYALGMVYTSP</sequence>
<dbReference type="InterPro" id="IPR011009">
    <property type="entry name" value="Kinase-like_dom_sf"/>
</dbReference>
<feature type="domain" description="Protein kinase" evidence="6">
    <location>
        <begin position="283"/>
        <end position="466"/>
    </location>
</feature>
<dbReference type="InterPro" id="IPR000719">
    <property type="entry name" value="Prot_kinase_dom"/>
</dbReference>
<comment type="caution">
    <text evidence="7">The sequence shown here is derived from an EMBL/GenBank/DDBJ whole genome shotgun (WGS) entry which is preliminary data.</text>
</comment>
<evidence type="ECO:0000256" key="3">
    <source>
        <dbReference type="ARBA" id="ARBA00023242"/>
    </source>
</evidence>
<feature type="region of interest" description="Disordered" evidence="5">
    <location>
        <begin position="21"/>
        <end position="45"/>
    </location>
</feature>
<dbReference type="PROSITE" id="PS51477">
    <property type="entry name" value="PAH"/>
    <property type="match status" value="2"/>
</dbReference>
<evidence type="ECO:0000256" key="1">
    <source>
        <dbReference type="ARBA" id="ARBA00004123"/>
    </source>
</evidence>
<gene>
    <name evidence="7" type="ORF">RHS01_06604</name>
</gene>
<dbReference type="InterPro" id="IPR039774">
    <property type="entry name" value="Sin3-like"/>
</dbReference>
<dbReference type="Gene3D" id="1.10.510.10">
    <property type="entry name" value="Transferase(Phosphotransferase) domain 1"/>
    <property type="match status" value="1"/>
</dbReference>
<dbReference type="PANTHER" id="PTHR12346">
    <property type="entry name" value="SIN3B-RELATED"/>
    <property type="match status" value="1"/>
</dbReference>
<comment type="subcellular location">
    <subcellularLocation>
        <location evidence="1 4">Nucleus</location>
    </subcellularLocation>
</comment>
<protein>
    <submittedName>
        <fullName evidence="7">Histone deacetylase (HDAC) interacting</fullName>
    </submittedName>
</protein>
<evidence type="ECO:0000313" key="7">
    <source>
        <dbReference type="EMBL" id="KAF8753715.1"/>
    </source>
</evidence>
<dbReference type="GO" id="GO:0000122">
    <property type="term" value="P:negative regulation of transcription by RNA polymerase II"/>
    <property type="evidence" value="ECO:0007669"/>
    <property type="project" value="TreeGrafter"/>
</dbReference>
<feature type="region of interest" description="Disordered" evidence="5">
    <location>
        <begin position="225"/>
        <end position="247"/>
    </location>
</feature>
<dbReference type="InterPro" id="IPR036600">
    <property type="entry name" value="PAH_sf"/>
</dbReference>
<dbReference type="Pfam" id="PF02671">
    <property type="entry name" value="PAH"/>
    <property type="match status" value="2"/>
</dbReference>